<keyword evidence="4" id="KW-1185">Reference proteome</keyword>
<dbReference type="Proteomes" id="UP000050741">
    <property type="component" value="Unassembled WGS sequence"/>
</dbReference>
<reference evidence="4" key="1">
    <citation type="submission" date="2014-05" db="EMBL/GenBank/DDBJ databases">
        <title>The genome and life-stage specific transcriptomes of Globodera pallida elucidate key aspects of plant parasitism by a cyst nematode.</title>
        <authorList>
            <person name="Cotton J.A."/>
            <person name="Lilley C.J."/>
            <person name="Jones L.M."/>
            <person name="Kikuchi T."/>
            <person name="Reid A.J."/>
            <person name="Thorpe P."/>
            <person name="Tsai I.J."/>
            <person name="Beasley H."/>
            <person name="Blok V."/>
            <person name="Cock P.J.A."/>
            <person name="Van den Akker S.E."/>
            <person name="Holroyd N."/>
            <person name="Hunt M."/>
            <person name="Mantelin S."/>
            <person name="Naghra H."/>
            <person name="Pain A."/>
            <person name="Palomares-Rius J.E."/>
            <person name="Zarowiecki M."/>
            <person name="Berriman M."/>
            <person name="Jones J.T."/>
            <person name="Urwin P.E."/>
        </authorList>
    </citation>
    <scope>NUCLEOTIDE SEQUENCE [LARGE SCALE GENOMIC DNA]</scope>
    <source>
        <strain evidence="4">Lindley</strain>
    </source>
</reference>
<dbReference type="PROSITE" id="PS50952">
    <property type="entry name" value="KIX"/>
    <property type="match status" value="1"/>
</dbReference>
<dbReference type="SUPFAM" id="SSF47040">
    <property type="entry name" value="Kix domain of CBP (creb binding protein)"/>
    <property type="match status" value="1"/>
</dbReference>
<feature type="region of interest" description="Disordered" evidence="2">
    <location>
        <begin position="1"/>
        <end position="32"/>
    </location>
</feature>
<evidence type="ECO:0000256" key="1">
    <source>
        <dbReference type="ARBA" id="ARBA00023242"/>
    </source>
</evidence>
<dbReference type="AlphaFoldDB" id="A0A183C0P7"/>
<organism evidence="4 5">
    <name type="scientific">Globodera pallida</name>
    <name type="common">Potato cyst nematode worm</name>
    <name type="synonym">Heterodera pallida</name>
    <dbReference type="NCBI Taxonomy" id="36090"/>
    <lineage>
        <taxon>Eukaryota</taxon>
        <taxon>Metazoa</taxon>
        <taxon>Ecdysozoa</taxon>
        <taxon>Nematoda</taxon>
        <taxon>Chromadorea</taxon>
        <taxon>Rhabditida</taxon>
        <taxon>Tylenchina</taxon>
        <taxon>Tylenchomorpha</taxon>
        <taxon>Tylenchoidea</taxon>
        <taxon>Heteroderidae</taxon>
        <taxon>Heteroderinae</taxon>
        <taxon>Globodera</taxon>
    </lineage>
</organism>
<evidence type="ECO:0000313" key="4">
    <source>
        <dbReference type="Proteomes" id="UP000050741"/>
    </source>
</evidence>
<keyword evidence="1" id="KW-0539">Nucleus</keyword>
<feature type="compositionally biased region" description="Polar residues" evidence="2">
    <location>
        <begin position="1"/>
        <end position="11"/>
    </location>
</feature>
<dbReference type="GO" id="GO:0003712">
    <property type="term" value="F:transcription coregulator activity"/>
    <property type="evidence" value="ECO:0007669"/>
    <property type="project" value="InterPro"/>
</dbReference>
<dbReference type="Gene3D" id="1.10.246.20">
    <property type="entry name" value="Coactivator CBP, KIX domain"/>
    <property type="match status" value="1"/>
</dbReference>
<feature type="domain" description="KIX" evidence="3">
    <location>
        <begin position="25"/>
        <end position="94"/>
    </location>
</feature>
<dbReference type="WBParaSite" id="GPLIN_000644000">
    <property type="protein sequence ID" value="GPLIN_000644000"/>
    <property type="gene ID" value="GPLIN_000644000"/>
</dbReference>
<dbReference type="InterPro" id="IPR003101">
    <property type="entry name" value="KIX_dom"/>
</dbReference>
<dbReference type="GO" id="GO:0006355">
    <property type="term" value="P:regulation of DNA-templated transcription"/>
    <property type="evidence" value="ECO:0007669"/>
    <property type="project" value="InterPro"/>
</dbReference>
<evidence type="ECO:0000259" key="3">
    <source>
        <dbReference type="PROSITE" id="PS50952"/>
    </source>
</evidence>
<protein>
    <submittedName>
        <fullName evidence="5">KIX domain-containing protein</fullName>
    </submittedName>
</protein>
<proteinExistence type="predicted"/>
<accession>A0A183C0P7</accession>
<dbReference type="InterPro" id="IPR036529">
    <property type="entry name" value="KIX_dom_sf"/>
</dbReference>
<sequence>MSISGDDQQLQMGVGEGMPPPLPPNQARDWHASTTPDLRNHFVVKLARAIFANPDPAAVRGQPIQDVLRYARNVEKGIRFTSYKRSYRRRETVG</sequence>
<evidence type="ECO:0000256" key="2">
    <source>
        <dbReference type="SAM" id="MobiDB-lite"/>
    </source>
</evidence>
<evidence type="ECO:0000313" key="5">
    <source>
        <dbReference type="WBParaSite" id="GPLIN_000644000"/>
    </source>
</evidence>
<name>A0A183C0P7_GLOPA</name>
<dbReference type="Pfam" id="PF02172">
    <property type="entry name" value="KIX"/>
    <property type="match status" value="1"/>
</dbReference>
<reference evidence="5" key="2">
    <citation type="submission" date="2016-06" db="UniProtKB">
        <authorList>
            <consortium name="WormBaseParasite"/>
        </authorList>
    </citation>
    <scope>IDENTIFICATION</scope>
</reference>